<keyword evidence="1" id="KW-1133">Transmembrane helix</keyword>
<gene>
    <name evidence="2" type="ORF">D9611_010576</name>
</gene>
<sequence length="107" mass="12265">MSDHDVAPESTLPYPPIHEDKRFVVLSDWDGTITTHDSNDYPRIVLGRVVWTDAGAFVLVVLVLMDRTVLTDNLGYGFEKRREGNFEILADRVTFRRVLKDSEAERT</sequence>
<comment type="caution">
    <text evidence="2">The sequence shown here is derived from an EMBL/GenBank/DDBJ whole genome shotgun (WGS) entry which is preliminary data.</text>
</comment>
<keyword evidence="3" id="KW-1185">Reference proteome</keyword>
<proteinExistence type="predicted"/>
<protein>
    <submittedName>
        <fullName evidence="2">Uncharacterized protein</fullName>
    </submittedName>
</protein>
<evidence type="ECO:0000313" key="2">
    <source>
        <dbReference type="EMBL" id="KAF5330200.1"/>
    </source>
</evidence>
<dbReference type="EMBL" id="JAACJK010000116">
    <property type="protein sequence ID" value="KAF5330200.1"/>
    <property type="molecule type" value="Genomic_DNA"/>
</dbReference>
<evidence type="ECO:0000313" key="3">
    <source>
        <dbReference type="Proteomes" id="UP000541558"/>
    </source>
</evidence>
<keyword evidence="1" id="KW-0472">Membrane</keyword>
<keyword evidence="1" id="KW-0812">Transmembrane</keyword>
<name>A0A8H5BV81_9AGAR</name>
<organism evidence="2 3">
    <name type="scientific">Ephemerocybe angulata</name>
    <dbReference type="NCBI Taxonomy" id="980116"/>
    <lineage>
        <taxon>Eukaryota</taxon>
        <taxon>Fungi</taxon>
        <taxon>Dikarya</taxon>
        <taxon>Basidiomycota</taxon>
        <taxon>Agaricomycotina</taxon>
        <taxon>Agaricomycetes</taxon>
        <taxon>Agaricomycetidae</taxon>
        <taxon>Agaricales</taxon>
        <taxon>Agaricineae</taxon>
        <taxon>Psathyrellaceae</taxon>
        <taxon>Ephemerocybe</taxon>
    </lineage>
</organism>
<reference evidence="2 3" key="1">
    <citation type="journal article" date="2020" name="ISME J.">
        <title>Uncovering the hidden diversity of litter-decomposition mechanisms in mushroom-forming fungi.</title>
        <authorList>
            <person name="Floudas D."/>
            <person name="Bentzer J."/>
            <person name="Ahren D."/>
            <person name="Johansson T."/>
            <person name="Persson P."/>
            <person name="Tunlid A."/>
        </authorList>
    </citation>
    <scope>NUCLEOTIDE SEQUENCE [LARGE SCALE GENOMIC DNA]</scope>
    <source>
        <strain evidence="2 3">CBS 175.51</strain>
    </source>
</reference>
<dbReference type="OrthoDB" id="10014216at2759"/>
<accession>A0A8H5BV81</accession>
<dbReference type="AlphaFoldDB" id="A0A8H5BV81"/>
<dbReference type="Proteomes" id="UP000541558">
    <property type="component" value="Unassembled WGS sequence"/>
</dbReference>
<evidence type="ECO:0000256" key="1">
    <source>
        <dbReference type="SAM" id="Phobius"/>
    </source>
</evidence>
<feature type="transmembrane region" description="Helical" evidence="1">
    <location>
        <begin position="45"/>
        <end position="65"/>
    </location>
</feature>